<protein>
    <submittedName>
        <fullName evidence="1">Uncharacterized protein</fullName>
    </submittedName>
</protein>
<dbReference type="EMBL" id="BROD01000001">
    <property type="protein sequence ID" value="GKX66249.1"/>
    <property type="molecule type" value="Genomic_DNA"/>
</dbReference>
<evidence type="ECO:0000313" key="2">
    <source>
        <dbReference type="Proteomes" id="UP001058074"/>
    </source>
</evidence>
<comment type="caution">
    <text evidence="1">The sequence shown here is derived from an EMBL/GenBank/DDBJ whole genome shotgun (WGS) entry which is preliminary data.</text>
</comment>
<sequence>MVKSMTGFGRATSEEGAKRNFSIEVKSVNNRYLDINIRMPRTLISLEEKVRKVVTEKLNRGKVDIFINYKNYGESENSIKLDLNLADNYVETLKQLEDRYHLNNDLSLSLVAKFPDVIKLEEKEENLDDIWSEIEPIINKAIEKNIEMRIAEGEKLEADITVKCANMEEAIKVIEERSESIVEVYKNKLQTRIKDLLGNIEVDEGRIATEVAIFADKAAVDEEITRFYSHLSQMLNTLKLDEPVGRKMDFIVQEMNREANTIASKSTDIDITNIVINIKNTIEKIREQIQNIE</sequence>
<keyword evidence="2" id="KW-1185">Reference proteome</keyword>
<name>A0ACB5RBJ1_9CLOT</name>
<reference evidence="1" key="1">
    <citation type="journal article" date="2025" name="Int. J. Syst. Evol. Microbiol.">
        <title>Inconstantimicrobium mannanitabidum sp. nov., a novel member of the family Clostridiaceae isolated from anoxic soil under the treatment of reductive soil disinfestation.</title>
        <authorList>
            <person name="Ueki A."/>
            <person name="Tonouchi A."/>
            <person name="Honma S."/>
            <person name="Kaku N."/>
            <person name="Ueki K."/>
        </authorList>
    </citation>
    <scope>NUCLEOTIDE SEQUENCE</scope>
    <source>
        <strain evidence="1">TW13</strain>
    </source>
</reference>
<evidence type="ECO:0000313" key="1">
    <source>
        <dbReference type="EMBL" id="GKX66249.1"/>
    </source>
</evidence>
<dbReference type="Proteomes" id="UP001058074">
    <property type="component" value="Unassembled WGS sequence"/>
</dbReference>
<accession>A0ACB5RBJ1</accession>
<gene>
    <name evidence="1" type="ORF">rsdtw13_15070</name>
</gene>
<organism evidence="1 2">
    <name type="scientific">Inconstantimicrobium mannanitabidum</name>
    <dbReference type="NCBI Taxonomy" id="1604901"/>
    <lineage>
        <taxon>Bacteria</taxon>
        <taxon>Bacillati</taxon>
        <taxon>Bacillota</taxon>
        <taxon>Clostridia</taxon>
        <taxon>Eubacteriales</taxon>
        <taxon>Clostridiaceae</taxon>
        <taxon>Inconstantimicrobium</taxon>
    </lineage>
</organism>
<proteinExistence type="predicted"/>